<feature type="domain" description="SpaA-like prealbumin fold" evidence="6">
    <location>
        <begin position="808"/>
        <end position="892"/>
    </location>
</feature>
<dbReference type="Pfam" id="PF17802">
    <property type="entry name" value="SpaA"/>
    <property type="match status" value="2"/>
</dbReference>
<feature type="domain" description="SpaA-like prealbumin fold" evidence="7">
    <location>
        <begin position="495"/>
        <end position="593"/>
    </location>
</feature>
<evidence type="ECO:0000313" key="9">
    <source>
        <dbReference type="EMBL" id="OAV53917.1"/>
    </source>
</evidence>
<evidence type="ECO:0008006" key="11">
    <source>
        <dbReference type="Google" id="ProtNLM"/>
    </source>
</evidence>
<evidence type="ECO:0000256" key="5">
    <source>
        <dbReference type="SAM" id="Phobius"/>
    </source>
</evidence>
<dbReference type="Pfam" id="PF19403">
    <property type="entry name" value="SpaA_2"/>
    <property type="match status" value="1"/>
</dbReference>
<feature type="compositionally biased region" description="Polar residues" evidence="4">
    <location>
        <begin position="45"/>
        <end position="56"/>
    </location>
</feature>
<dbReference type="RefSeq" id="WP_043055350.1">
    <property type="nucleotide sequence ID" value="NZ_LXEY01000103.1"/>
</dbReference>
<evidence type="ECO:0000313" key="10">
    <source>
        <dbReference type="Proteomes" id="UP000078292"/>
    </source>
</evidence>
<keyword evidence="2" id="KW-0964">Secreted</keyword>
<keyword evidence="10" id="KW-1185">Reference proteome</keyword>
<reference evidence="9 10" key="1">
    <citation type="submission" date="2016-04" db="EMBL/GenBank/DDBJ databases">
        <title>First whole genome shotgun sequence of the bacterium Enteractinococcus sp. strain UASWS1574.</title>
        <authorList>
            <person name="Crovadore J."/>
            <person name="Chablais R."/>
            <person name="Lefort F."/>
        </authorList>
    </citation>
    <scope>NUCLEOTIDE SEQUENCE [LARGE SCALE GENOMIC DNA]</scope>
    <source>
        <strain evidence="9 10">UASWS1574</strain>
    </source>
</reference>
<dbReference type="InterPro" id="IPR048834">
    <property type="entry name" value="SpaA_pre-album"/>
</dbReference>
<feature type="compositionally biased region" description="Polar residues" evidence="4">
    <location>
        <begin position="64"/>
        <end position="83"/>
    </location>
</feature>
<keyword evidence="5" id="KW-1133">Transmembrane helix</keyword>
<gene>
    <name evidence="9" type="ORF">A6F49_00570</name>
</gene>
<dbReference type="InterPro" id="IPR013783">
    <property type="entry name" value="Ig-like_fold"/>
</dbReference>
<evidence type="ECO:0000259" key="6">
    <source>
        <dbReference type="Pfam" id="PF17802"/>
    </source>
</evidence>
<keyword evidence="3" id="KW-0732">Signal</keyword>
<dbReference type="GO" id="GO:0005975">
    <property type="term" value="P:carbohydrate metabolic process"/>
    <property type="evidence" value="ECO:0007669"/>
    <property type="project" value="UniProtKB-ARBA"/>
</dbReference>
<dbReference type="AlphaFoldDB" id="A0A1B7LVK7"/>
<dbReference type="InterPro" id="IPR041033">
    <property type="entry name" value="SpaA_PFL_dom_1"/>
</dbReference>
<evidence type="ECO:0000259" key="7">
    <source>
        <dbReference type="Pfam" id="PF19403"/>
    </source>
</evidence>
<dbReference type="SUPFAM" id="SSF63829">
    <property type="entry name" value="Calcium-dependent phosphotriesterase"/>
    <property type="match status" value="1"/>
</dbReference>
<evidence type="ECO:0000259" key="8">
    <source>
        <dbReference type="Pfam" id="PF20674"/>
    </source>
</evidence>
<feature type="domain" description="SpaA-like prealbumin fold" evidence="6">
    <location>
        <begin position="602"/>
        <end position="690"/>
    </location>
</feature>
<dbReference type="PANTHER" id="PTHR36108">
    <property type="entry name" value="COLOSSIN-B-RELATED"/>
    <property type="match status" value="1"/>
</dbReference>
<dbReference type="EMBL" id="LXEY01000103">
    <property type="protein sequence ID" value="OAV53917.1"/>
    <property type="molecule type" value="Genomic_DNA"/>
</dbReference>
<comment type="caution">
    <text evidence="9">The sequence shown here is derived from an EMBL/GenBank/DDBJ whole genome shotgun (WGS) entry which is preliminary data.</text>
</comment>
<dbReference type="STRING" id="1837282.A6F49_00570"/>
<feature type="domain" description="SpaA-like prealbumin fold" evidence="8">
    <location>
        <begin position="377"/>
        <end position="490"/>
    </location>
</feature>
<dbReference type="PANTHER" id="PTHR36108:SF13">
    <property type="entry name" value="COLOSSIN-B-RELATED"/>
    <property type="match status" value="1"/>
</dbReference>
<proteinExistence type="inferred from homology"/>
<feature type="transmembrane region" description="Helical" evidence="5">
    <location>
        <begin position="923"/>
        <end position="943"/>
    </location>
</feature>
<keyword evidence="5" id="KW-0812">Transmembrane</keyword>
<dbReference type="OrthoDB" id="134475at2"/>
<comment type="similarity">
    <text evidence="1">Belongs to the serine-aspartate repeat-containing protein (SDr) family.</text>
</comment>
<organism evidence="9 10">
    <name type="scientific">Enteractinococcus helveticum</name>
    <dbReference type="NCBI Taxonomy" id="1837282"/>
    <lineage>
        <taxon>Bacteria</taxon>
        <taxon>Bacillati</taxon>
        <taxon>Actinomycetota</taxon>
        <taxon>Actinomycetes</taxon>
        <taxon>Micrococcales</taxon>
        <taxon>Micrococcaceae</taxon>
    </lineage>
</organism>
<keyword evidence="5" id="KW-0472">Membrane</keyword>
<dbReference type="Proteomes" id="UP000078292">
    <property type="component" value="Unassembled WGS sequence"/>
</dbReference>
<evidence type="ECO:0000256" key="2">
    <source>
        <dbReference type="ARBA" id="ARBA00022525"/>
    </source>
</evidence>
<name>A0A1B7LVK7_9MICC</name>
<protein>
    <recommendedName>
        <fullName evidence="11">Prealbumin-like fold domain-containing protein</fullName>
    </recommendedName>
</protein>
<evidence type="ECO:0000256" key="4">
    <source>
        <dbReference type="SAM" id="MobiDB-lite"/>
    </source>
</evidence>
<evidence type="ECO:0000256" key="3">
    <source>
        <dbReference type="ARBA" id="ARBA00022729"/>
    </source>
</evidence>
<evidence type="ECO:0000256" key="1">
    <source>
        <dbReference type="ARBA" id="ARBA00007257"/>
    </source>
</evidence>
<sequence>MSSAVSRRGLVALLAILISAMLILPITGAVATQTTPPSPRGVASTPEQDPASSPSAGESLGLEDSSQLQDVESSAAASTTLTEVQEEKPSLSVEASQGSSAAVARVEPLDSAQAAAESALVCEPGYVYSNRGGGEVDQINLNAAPGNQRTQLGSVGAGSSYNGLGVGANGSPSYAYQRLRGSPYPTHTRIIRWDGPGSTPQRIADYRHSPAFSGYMVAGAVDLATGDYYFGGYETQNGQHRFRVWRYAAARNTVEYVGFTDTGISTTTISAANGDIAFNDQGDLLFLVSGNSKAAIGTISVNQLVGGGNMQSSVTEVVSLTSSTSANGIAFDPDGSIYLGTQTSLYKYNPTNWSLLATYEGVLNNSTDLASCNSPSSLTVTKNVDGRKDPADQFQLSVLVDGEVFATATTQGATTGQQVQQIGPVAVLYNDTYTVRETMTQDSASPLSEYDSSYVCTNATGTQLASGQGTEFDLTVSEVGQSISCEFTNSALADTELTLIKEFDTSYGAPENLADWTLTATPDSADTVHFESGETRNIDAGDYTISELFGTEQLSAKEAGYELSDLTCQTDDAAPFRLTNGNLTITERTATECVLTNQDHPGSVAWQKTDTDGDYLGGSEWKLTGPAGFGDDGSIIIKDNGEYDTEDRDGYLKVENLWWGDYELEEIIAPAGYERSEQTVSFTIDGSNIDHTFEVPFENIAIPTLTLFKEFQTSYGAPENPSEWNLSATRAEDEVVFEHGQTREVAPGEYTIAETFGQEGLAAEAAGYVLEQIVCTVDDGQPQELDGPLTIQPDTATECVLVNADLPGAVEWTKTNADGTPLGDSEWKLTGPAAFGTDGVVEVVDNGALDVDDTAGTIRVEGLHWGSYEMQETQAPAGFQLISEPQEFEITGADREFVFEGSFINDPLQPGELPLTGAMSTRWSLMGAAALAMLVLSGLGWSLRRDTTTN</sequence>
<accession>A0A1B7LVK7</accession>
<dbReference type="Gene3D" id="2.60.40.10">
    <property type="entry name" value="Immunoglobulins"/>
    <property type="match status" value="2"/>
</dbReference>
<dbReference type="InterPro" id="IPR045826">
    <property type="entry name" value="SpaA_PFL_dom_2"/>
</dbReference>
<feature type="region of interest" description="Disordered" evidence="4">
    <location>
        <begin position="33"/>
        <end position="99"/>
    </location>
</feature>
<dbReference type="Pfam" id="PF20674">
    <property type="entry name" value="SpaA_3"/>
    <property type="match status" value="1"/>
</dbReference>